<dbReference type="Proteomes" id="UP001470230">
    <property type="component" value="Unassembled WGS sequence"/>
</dbReference>
<evidence type="ECO:0000259" key="1">
    <source>
        <dbReference type="PROSITE" id="PS50235"/>
    </source>
</evidence>
<gene>
    <name evidence="2" type="ORF">M9Y10_044617</name>
</gene>
<dbReference type="InterPro" id="IPR001394">
    <property type="entry name" value="Peptidase_C19_UCH"/>
</dbReference>
<protein>
    <recommendedName>
        <fullName evidence="1">USP domain-containing protein</fullName>
    </recommendedName>
</protein>
<organism evidence="2 3">
    <name type="scientific">Tritrichomonas musculus</name>
    <dbReference type="NCBI Taxonomy" id="1915356"/>
    <lineage>
        <taxon>Eukaryota</taxon>
        <taxon>Metamonada</taxon>
        <taxon>Parabasalia</taxon>
        <taxon>Tritrichomonadida</taxon>
        <taxon>Tritrichomonadidae</taxon>
        <taxon>Tritrichomonas</taxon>
    </lineage>
</organism>
<dbReference type="EMBL" id="JAPFFF010000009">
    <property type="protein sequence ID" value="KAK8881978.1"/>
    <property type="molecule type" value="Genomic_DNA"/>
</dbReference>
<dbReference type="InterPro" id="IPR038765">
    <property type="entry name" value="Papain-like_cys_pep_sf"/>
</dbReference>
<keyword evidence="3" id="KW-1185">Reference proteome</keyword>
<dbReference type="Pfam" id="PF00443">
    <property type="entry name" value="UCH"/>
    <property type="match status" value="1"/>
</dbReference>
<accession>A0ABR2JT54</accession>
<feature type="domain" description="USP" evidence="1">
    <location>
        <begin position="1"/>
        <end position="232"/>
    </location>
</feature>
<name>A0ABR2JT54_9EUKA</name>
<evidence type="ECO:0000313" key="2">
    <source>
        <dbReference type="EMBL" id="KAK8881978.1"/>
    </source>
</evidence>
<comment type="caution">
    <text evidence="2">The sequence shown here is derived from an EMBL/GenBank/DDBJ whole genome shotgun (WGS) entry which is preliminary data.</text>
</comment>
<evidence type="ECO:0000313" key="3">
    <source>
        <dbReference type="Proteomes" id="UP001470230"/>
    </source>
</evidence>
<proteinExistence type="predicted"/>
<dbReference type="SUPFAM" id="SSF54001">
    <property type="entry name" value="Cysteine proteinases"/>
    <property type="match status" value="1"/>
</dbReference>
<dbReference type="PROSITE" id="PS50235">
    <property type="entry name" value="USP_3"/>
    <property type="match status" value="1"/>
</dbReference>
<dbReference type="Gene3D" id="3.90.70.10">
    <property type="entry name" value="Cysteine proteinases"/>
    <property type="match status" value="1"/>
</dbReference>
<sequence>MFEFPKEDCSKIGESMKDLFNEMKSSNIAINPIDFIFNYRSNYPDENDGGDSIDCLQKLFEILNSNFEVNQTIYMFQIKQNATCCNGHVFQRINEIELCLELHLYNNQYKTIEDYIKNLFTEIKCPIEDKLVLCQYHNYIEPLPLIIFIHPNRYYYSADSQEAERLPFNINVSMHFDIGNTHYHFKAAILQYGGRNNGHYKAHICKNEKSYLYDDSLVEELHDTNLNFYNEK</sequence>
<dbReference type="InterPro" id="IPR028889">
    <property type="entry name" value="USP"/>
</dbReference>
<reference evidence="2 3" key="1">
    <citation type="submission" date="2024-04" db="EMBL/GenBank/DDBJ databases">
        <title>Tritrichomonas musculus Genome.</title>
        <authorList>
            <person name="Alves-Ferreira E."/>
            <person name="Grigg M."/>
            <person name="Lorenzi H."/>
            <person name="Galac M."/>
        </authorList>
    </citation>
    <scope>NUCLEOTIDE SEQUENCE [LARGE SCALE GENOMIC DNA]</scope>
    <source>
        <strain evidence="2 3">EAF2021</strain>
    </source>
</reference>